<protein>
    <recommendedName>
        <fullName evidence="3">Mannosyltransferase</fullName>
    </recommendedName>
</protein>
<dbReference type="EMBL" id="CAUYUJ010009541">
    <property type="protein sequence ID" value="CAK0827066.1"/>
    <property type="molecule type" value="Genomic_DNA"/>
</dbReference>
<name>A0ABN9S7A2_9DINO</name>
<sequence>MLGPGKGSKTWQKPLAKFHRLVHMWQDAPLGLHWQGRDFNAFILPALAYAVQFKRPDIFVQGEAQGWRVTAAPSALFLLAFVPAAWASLADMWLLRDSFGSAAPFQNLAWT</sequence>
<keyword evidence="2" id="KW-1185">Reference proteome</keyword>
<evidence type="ECO:0008006" key="3">
    <source>
        <dbReference type="Google" id="ProtNLM"/>
    </source>
</evidence>
<proteinExistence type="predicted"/>
<organism evidence="1 2">
    <name type="scientific">Prorocentrum cordatum</name>
    <dbReference type="NCBI Taxonomy" id="2364126"/>
    <lineage>
        <taxon>Eukaryota</taxon>
        <taxon>Sar</taxon>
        <taxon>Alveolata</taxon>
        <taxon>Dinophyceae</taxon>
        <taxon>Prorocentrales</taxon>
        <taxon>Prorocentraceae</taxon>
        <taxon>Prorocentrum</taxon>
    </lineage>
</organism>
<accession>A0ABN9S7A2</accession>
<gene>
    <name evidence="1" type="ORF">PCOR1329_LOCUS26688</name>
</gene>
<comment type="caution">
    <text evidence="1">The sequence shown here is derived from an EMBL/GenBank/DDBJ whole genome shotgun (WGS) entry which is preliminary data.</text>
</comment>
<reference evidence="1" key="1">
    <citation type="submission" date="2023-10" db="EMBL/GenBank/DDBJ databases">
        <authorList>
            <person name="Chen Y."/>
            <person name="Shah S."/>
            <person name="Dougan E. K."/>
            <person name="Thang M."/>
            <person name="Chan C."/>
        </authorList>
    </citation>
    <scope>NUCLEOTIDE SEQUENCE [LARGE SCALE GENOMIC DNA]</scope>
</reference>
<evidence type="ECO:0000313" key="1">
    <source>
        <dbReference type="EMBL" id="CAK0827066.1"/>
    </source>
</evidence>
<evidence type="ECO:0000313" key="2">
    <source>
        <dbReference type="Proteomes" id="UP001189429"/>
    </source>
</evidence>
<dbReference type="Proteomes" id="UP001189429">
    <property type="component" value="Unassembled WGS sequence"/>
</dbReference>
<feature type="non-terminal residue" evidence="1">
    <location>
        <position position="111"/>
    </location>
</feature>